<keyword evidence="3" id="KW-1185">Reference proteome</keyword>
<feature type="region of interest" description="Disordered" evidence="1">
    <location>
        <begin position="1"/>
        <end position="42"/>
    </location>
</feature>
<evidence type="ECO:0000256" key="1">
    <source>
        <dbReference type="SAM" id="MobiDB-lite"/>
    </source>
</evidence>
<feature type="compositionally biased region" description="Polar residues" evidence="1">
    <location>
        <begin position="8"/>
        <end position="24"/>
    </location>
</feature>
<dbReference type="AlphaFoldDB" id="A0A9D4C1W8"/>
<name>A0A9D4C1W8_DREPO</name>
<protein>
    <submittedName>
        <fullName evidence="2">Uncharacterized protein</fullName>
    </submittedName>
</protein>
<evidence type="ECO:0000313" key="3">
    <source>
        <dbReference type="Proteomes" id="UP000828390"/>
    </source>
</evidence>
<sequence>MKGRLSSIDINLRSQPLVNPQTPAKTDKGVETGKARQEGVGKTPHGCVLRELCFKSKEITTSYTRLVTDADFDVDLYPNMHHTKLAFTSDHFVNNRKERERTNLQHW</sequence>
<feature type="compositionally biased region" description="Basic and acidic residues" evidence="1">
    <location>
        <begin position="25"/>
        <end position="39"/>
    </location>
</feature>
<evidence type="ECO:0000313" key="2">
    <source>
        <dbReference type="EMBL" id="KAH3715665.1"/>
    </source>
</evidence>
<reference evidence="2" key="2">
    <citation type="submission" date="2020-11" db="EMBL/GenBank/DDBJ databases">
        <authorList>
            <person name="McCartney M.A."/>
            <person name="Auch B."/>
            <person name="Kono T."/>
            <person name="Mallez S."/>
            <person name="Becker A."/>
            <person name="Gohl D.M."/>
            <person name="Silverstein K.A.T."/>
            <person name="Koren S."/>
            <person name="Bechman K.B."/>
            <person name="Herman A."/>
            <person name="Abrahante J.E."/>
            <person name="Garbe J."/>
        </authorList>
    </citation>
    <scope>NUCLEOTIDE SEQUENCE</scope>
    <source>
        <strain evidence="2">Duluth1</strain>
        <tissue evidence="2">Whole animal</tissue>
    </source>
</reference>
<proteinExistence type="predicted"/>
<dbReference type="EMBL" id="JAIWYP010000013">
    <property type="protein sequence ID" value="KAH3715665.1"/>
    <property type="molecule type" value="Genomic_DNA"/>
</dbReference>
<reference evidence="2" key="1">
    <citation type="journal article" date="2019" name="bioRxiv">
        <title>The Genome of the Zebra Mussel, Dreissena polymorpha: A Resource for Invasive Species Research.</title>
        <authorList>
            <person name="McCartney M.A."/>
            <person name="Auch B."/>
            <person name="Kono T."/>
            <person name="Mallez S."/>
            <person name="Zhang Y."/>
            <person name="Obille A."/>
            <person name="Becker A."/>
            <person name="Abrahante J.E."/>
            <person name="Garbe J."/>
            <person name="Badalamenti J.P."/>
            <person name="Herman A."/>
            <person name="Mangelson H."/>
            <person name="Liachko I."/>
            <person name="Sullivan S."/>
            <person name="Sone E.D."/>
            <person name="Koren S."/>
            <person name="Silverstein K.A.T."/>
            <person name="Beckman K.B."/>
            <person name="Gohl D.M."/>
        </authorList>
    </citation>
    <scope>NUCLEOTIDE SEQUENCE</scope>
    <source>
        <strain evidence="2">Duluth1</strain>
        <tissue evidence="2">Whole animal</tissue>
    </source>
</reference>
<dbReference type="Proteomes" id="UP000828390">
    <property type="component" value="Unassembled WGS sequence"/>
</dbReference>
<accession>A0A9D4C1W8</accession>
<comment type="caution">
    <text evidence="2">The sequence shown here is derived from an EMBL/GenBank/DDBJ whole genome shotgun (WGS) entry which is preliminary data.</text>
</comment>
<gene>
    <name evidence="2" type="ORF">DPMN_058377</name>
</gene>
<organism evidence="2 3">
    <name type="scientific">Dreissena polymorpha</name>
    <name type="common">Zebra mussel</name>
    <name type="synonym">Mytilus polymorpha</name>
    <dbReference type="NCBI Taxonomy" id="45954"/>
    <lineage>
        <taxon>Eukaryota</taxon>
        <taxon>Metazoa</taxon>
        <taxon>Spiralia</taxon>
        <taxon>Lophotrochozoa</taxon>
        <taxon>Mollusca</taxon>
        <taxon>Bivalvia</taxon>
        <taxon>Autobranchia</taxon>
        <taxon>Heteroconchia</taxon>
        <taxon>Euheterodonta</taxon>
        <taxon>Imparidentia</taxon>
        <taxon>Neoheterodontei</taxon>
        <taxon>Myida</taxon>
        <taxon>Dreissenoidea</taxon>
        <taxon>Dreissenidae</taxon>
        <taxon>Dreissena</taxon>
    </lineage>
</organism>